<accession>A0ABM5UTG6</accession>
<organism evidence="2 3">
    <name type="scientific">Candidatus Coxiella mudrowiae</name>
    <dbReference type="NCBI Taxonomy" id="2054173"/>
    <lineage>
        <taxon>Bacteria</taxon>
        <taxon>Pseudomonadati</taxon>
        <taxon>Pseudomonadota</taxon>
        <taxon>Gammaproteobacteria</taxon>
        <taxon>Legionellales</taxon>
        <taxon>Coxiellaceae</taxon>
        <taxon>Coxiella</taxon>
    </lineage>
</organism>
<dbReference type="InterPro" id="IPR029058">
    <property type="entry name" value="AB_hydrolase_fold"/>
</dbReference>
<dbReference type="PANTHER" id="PTHR42103">
    <property type="entry name" value="ALPHA/BETA-HYDROLASES SUPERFAMILY PROTEIN"/>
    <property type="match status" value="1"/>
</dbReference>
<evidence type="ECO:0000313" key="2">
    <source>
        <dbReference type="EMBL" id="AKQ33211.1"/>
    </source>
</evidence>
<dbReference type="Gene3D" id="3.40.50.1820">
    <property type="entry name" value="alpha/beta hydrolase"/>
    <property type="match status" value="1"/>
</dbReference>
<feature type="domain" description="Serine aminopeptidase S33" evidence="1">
    <location>
        <begin position="46"/>
        <end position="143"/>
    </location>
</feature>
<evidence type="ECO:0000259" key="1">
    <source>
        <dbReference type="Pfam" id="PF12146"/>
    </source>
</evidence>
<dbReference type="Pfam" id="PF12146">
    <property type="entry name" value="Hydrolase_4"/>
    <property type="match status" value="1"/>
</dbReference>
<sequence>MKFFSEKTETFLLDGLAGKLEIMTTLANDSERAVMGVICHPHPLYGGTMHNKVVTTVAKAFEQLGAKTVRFNFRGVGKSEGHYDDALGEADDLRVILGWVKGVCPNDEIWLAGFSFGSYVAAKAANTDPDITRLITIAPTVNNYNYHAFTSITCPWLVVLGAEDELVPLEQVKAFVEQPPVPVRFVVVEKASHFFHCKLIELREALVRELV</sequence>
<dbReference type="SUPFAM" id="SSF53474">
    <property type="entry name" value="alpha/beta-Hydrolases"/>
    <property type="match status" value="1"/>
</dbReference>
<dbReference type="GO" id="GO:0016787">
    <property type="term" value="F:hydrolase activity"/>
    <property type="evidence" value="ECO:0007669"/>
    <property type="project" value="UniProtKB-KW"/>
</dbReference>
<dbReference type="InterPro" id="IPR022742">
    <property type="entry name" value="Hydrolase_4"/>
</dbReference>
<dbReference type="Proteomes" id="UP000063965">
    <property type="component" value="Chromosome"/>
</dbReference>
<dbReference type="PANTHER" id="PTHR42103:SF2">
    <property type="entry name" value="AB HYDROLASE-1 DOMAIN-CONTAINING PROTEIN"/>
    <property type="match status" value="1"/>
</dbReference>
<protein>
    <submittedName>
        <fullName evidence="2">Alpha/beta hydrolase</fullName>
    </submittedName>
</protein>
<gene>
    <name evidence="2" type="ORF">CleRT_01660</name>
</gene>
<name>A0ABM5UTG6_9COXI</name>
<keyword evidence="3" id="KW-1185">Reference proteome</keyword>
<reference evidence="2 3" key="1">
    <citation type="journal article" date="2015" name="Genome Biol. Evol.">
        <title>Distinctive Genome Reduction Rates Revealed by Genomic Analyses of Two Coxiella-Like Endosymbionts in Ticks.</title>
        <authorList>
            <person name="Gottlieb Y."/>
            <person name="Lalzar I."/>
            <person name="Klasson L."/>
        </authorList>
    </citation>
    <scope>NUCLEOTIDE SEQUENCE [LARGE SCALE GENOMIC DNA]</scope>
    <source>
        <strain evidence="2 3">CRt</strain>
    </source>
</reference>
<proteinExistence type="predicted"/>
<dbReference type="EMBL" id="CP011126">
    <property type="protein sequence ID" value="AKQ33211.1"/>
    <property type="molecule type" value="Genomic_DNA"/>
</dbReference>
<dbReference type="RefSeq" id="WP_048874837.1">
    <property type="nucleotide sequence ID" value="NZ_CP011126.1"/>
</dbReference>
<evidence type="ECO:0000313" key="3">
    <source>
        <dbReference type="Proteomes" id="UP000063965"/>
    </source>
</evidence>
<keyword evidence="2" id="KW-0378">Hydrolase</keyword>